<proteinExistence type="predicted"/>
<protein>
    <submittedName>
        <fullName evidence="2">Uncharacterized protein</fullName>
    </submittedName>
</protein>
<sequence length="91" mass="10049">MSNNKRNDSSTVDLHPWPIPVNSRVLHIAKLVLGAGMIVILLTQVMPVNLLGGMLNNLFTVILLLSWAGPARRMMRRYSAGGRNKPSAEEQ</sequence>
<feature type="transmembrane region" description="Helical" evidence="1">
    <location>
        <begin position="21"/>
        <end position="42"/>
    </location>
</feature>
<dbReference type="RefSeq" id="WP_343881623.1">
    <property type="nucleotide sequence ID" value="NZ_BAAAIJ010000059.1"/>
</dbReference>
<dbReference type="Proteomes" id="UP001597307">
    <property type="component" value="Unassembled WGS sequence"/>
</dbReference>
<evidence type="ECO:0000256" key="1">
    <source>
        <dbReference type="SAM" id="Phobius"/>
    </source>
</evidence>
<keyword evidence="1" id="KW-0472">Membrane</keyword>
<reference evidence="3" key="1">
    <citation type="journal article" date="2019" name="Int. J. Syst. Evol. Microbiol.">
        <title>The Global Catalogue of Microorganisms (GCM) 10K type strain sequencing project: providing services to taxonomists for standard genome sequencing and annotation.</title>
        <authorList>
            <consortium name="The Broad Institute Genomics Platform"/>
            <consortium name="The Broad Institute Genome Sequencing Center for Infectious Disease"/>
            <person name="Wu L."/>
            <person name="Ma J."/>
        </authorList>
    </citation>
    <scope>NUCLEOTIDE SEQUENCE [LARGE SCALE GENOMIC DNA]</scope>
    <source>
        <strain evidence="3">JCM 11496</strain>
    </source>
</reference>
<keyword evidence="3" id="KW-1185">Reference proteome</keyword>
<keyword evidence="1" id="KW-1133">Transmembrane helix</keyword>
<gene>
    <name evidence="2" type="ORF">ACFSFX_16245</name>
</gene>
<comment type="caution">
    <text evidence="2">The sequence shown here is derived from an EMBL/GenBank/DDBJ whole genome shotgun (WGS) entry which is preliminary data.</text>
</comment>
<evidence type="ECO:0000313" key="3">
    <source>
        <dbReference type="Proteomes" id="UP001597307"/>
    </source>
</evidence>
<feature type="transmembrane region" description="Helical" evidence="1">
    <location>
        <begin position="48"/>
        <end position="68"/>
    </location>
</feature>
<organism evidence="2 3">
    <name type="scientific">Arthrobacter flavus</name>
    <dbReference type="NCBI Taxonomy" id="95172"/>
    <lineage>
        <taxon>Bacteria</taxon>
        <taxon>Bacillati</taxon>
        <taxon>Actinomycetota</taxon>
        <taxon>Actinomycetes</taxon>
        <taxon>Micrococcales</taxon>
        <taxon>Micrococcaceae</taxon>
        <taxon>Arthrobacter</taxon>
    </lineage>
</organism>
<dbReference type="EMBL" id="JBHUGA010000067">
    <property type="protein sequence ID" value="MFD1848136.1"/>
    <property type="molecule type" value="Genomic_DNA"/>
</dbReference>
<accession>A0ABW4QCB7</accession>
<name>A0ABW4QCB7_9MICC</name>
<keyword evidence="1" id="KW-0812">Transmembrane</keyword>
<evidence type="ECO:0000313" key="2">
    <source>
        <dbReference type="EMBL" id="MFD1848136.1"/>
    </source>
</evidence>